<dbReference type="OrthoDB" id="9997739at2759"/>
<feature type="compositionally biased region" description="Polar residues" evidence="1">
    <location>
        <begin position="250"/>
        <end position="274"/>
    </location>
</feature>
<feature type="region of interest" description="Disordered" evidence="1">
    <location>
        <begin position="794"/>
        <end position="818"/>
    </location>
</feature>
<sequence length="1048" mass="117343">MHAGQGLFKIHRYFLERESTKFQELLSRPPATGQATIGSLNNPVVLNVTSEEFQQFLWIFYNPVYSYEEAKLGDWATILTVACRFKFPEVKKLAVRHLEQIDLDLVERISLYQECNADEDLLIPLYSQLCAREKTLSLAETHKLGYETAVMVFQAREHLRSPSDRGKSPLPDDIEEEEVEDTIRDLMKDLFTGDSNENRKSISANGWAAAYEDALASINMEPKSRSVRRIQRPLPPPAPTTGTPPAEPDGSQQKMETITEVSTLRTGRTNSIHSESGVDDRKRSKSPQMNGDSEEERSYVQEQPESATAEKVDSEHNYGIDIVAQRSRLSTETPRNSLRWSRARTFRTASTSSVPPVPGSWSEALAATLGSKSTFKKLPKRSVLGADIAQLCDLIAHPEEPLALRLSSNLMVVKQEIFMNDVTNCVSSLKKVVQEIQAPTKNASHQMAQQQPKVGAFTIAADPQAMYFLEFDEFITDWDEFLNLDEDATKSQNVVDEDDQEYSPDALSKSKKKKTAATNRPPSSTEGARADLVTLKEHHDYLLSNSFDLAFDTSQGGGDVAPHSEAIFHPEYDLFPGIDEGMDIDFGIGDDLARELGEGWGGSPVKNTNQDRMIISDPVQLDDIRFEMGQAQNTDFFLGVNDVVDSQNPNPLDADLSADPPNSKQSSENAFVQLLLSQDEQLLELEPTPLADVASIKKNGNKRKSTQKRTRLLLDSITELSNEELKIAQAQYLSRQHDLRRQLRTKQSERDGEKNIEKLIWAVPGGIEAPSLVDFWQENFRIQVEARTGLIHLDIPDQRGPPNKRRKLERQGEEDRTTDYDMRVDEPVNFELNQIDEGEIGSAGMDLPLDWNEEMQLRSSEACQPVSRLDLDRLTGMAGTRTRPSNVEDVGGDFNFDLHGQHEEQHQGSQRSSLYPWDNAGAGPSSSVDWVKGGSDRISINQAEIRMRGSSLSRRESSLALSHNGSADLRGISPGNIRIRETQTTAEDFLFSGGQFEISSCSLRSDTTDIWKVEPDDTQGMSTYSQIDSQKSDMNLVALERNSFNFLE</sequence>
<feature type="region of interest" description="Disordered" evidence="1">
    <location>
        <begin position="222"/>
        <end position="314"/>
    </location>
</feature>
<feature type="region of interest" description="Disordered" evidence="1">
    <location>
        <begin position="648"/>
        <end position="667"/>
    </location>
</feature>
<evidence type="ECO:0000313" key="4">
    <source>
        <dbReference type="Proteomes" id="UP000518752"/>
    </source>
</evidence>
<dbReference type="PROSITE" id="PS50097">
    <property type="entry name" value="BTB"/>
    <property type="match status" value="1"/>
</dbReference>
<evidence type="ECO:0000313" key="3">
    <source>
        <dbReference type="EMBL" id="KAF5390234.1"/>
    </source>
</evidence>
<name>A0A8H5MDU5_9AGAR</name>
<dbReference type="Proteomes" id="UP000518752">
    <property type="component" value="Unassembled WGS sequence"/>
</dbReference>
<feature type="region of interest" description="Disordered" evidence="1">
    <location>
        <begin position="896"/>
        <end position="919"/>
    </location>
</feature>
<organism evidence="3 4">
    <name type="scientific">Collybiopsis confluens</name>
    <dbReference type="NCBI Taxonomy" id="2823264"/>
    <lineage>
        <taxon>Eukaryota</taxon>
        <taxon>Fungi</taxon>
        <taxon>Dikarya</taxon>
        <taxon>Basidiomycota</taxon>
        <taxon>Agaricomycotina</taxon>
        <taxon>Agaricomycetes</taxon>
        <taxon>Agaricomycetidae</taxon>
        <taxon>Agaricales</taxon>
        <taxon>Marasmiineae</taxon>
        <taxon>Omphalotaceae</taxon>
        <taxon>Collybiopsis</taxon>
    </lineage>
</organism>
<dbReference type="Gene3D" id="3.30.710.10">
    <property type="entry name" value="Potassium Channel Kv1.1, Chain A"/>
    <property type="match status" value="1"/>
</dbReference>
<dbReference type="InterPro" id="IPR011333">
    <property type="entry name" value="SKP1/BTB/POZ_sf"/>
</dbReference>
<feature type="region of interest" description="Disordered" evidence="1">
    <location>
        <begin position="492"/>
        <end position="528"/>
    </location>
</feature>
<reference evidence="3 4" key="1">
    <citation type="journal article" date="2020" name="ISME J.">
        <title>Uncovering the hidden diversity of litter-decomposition mechanisms in mushroom-forming fungi.</title>
        <authorList>
            <person name="Floudas D."/>
            <person name="Bentzer J."/>
            <person name="Ahren D."/>
            <person name="Johansson T."/>
            <person name="Persson P."/>
            <person name="Tunlid A."/>
        </authorList>
    </citation>
    <scope>NUCLEOTIDE SEQUENCE [LARGE SCALE GENOMIC DNA]</scope>
    <source>
        <strain evidence="3 4">CBS 406.79</strain>
    </source>
</reference>
<keyword evidence="4" id="KW-1185">Reference proteome</keyword>
<evidence type="ECO:0000256" key="1">
    <source>
        <dbReference type="SAM" id="MobiDB-lite"/>
    </source>
</evidence>
<dbReference type="AlphaFoldDB" id="A0A8H5MDU5"/>
<dbReference type="EMBL" id="JAACJN010000016">
    <property type="protein sequence ID" value="KAF5390234.1"/>
    <property type="molecule type" value="Genomic_DNA"/>
</dbReference>
<gene>
    <name evidence="3" type="ORF">D9757_002956</name>
</gene>
<comment type="caution">
    <text evidence="3">The sequence shown here is derived from an EMBL/GenBank/DDBJ whole genome shotgun (WGS) entry which is preliminary data.</text>
</comment>
<feature type="domain" description="BTB" evidence="2">
    <location>
        <begin position="1"/>
        <end position="69"/>
    </location>
</feature>
<evidence type="ECO:0000259" key="2">
    <source>
        <dbReference type="PROSITE" id="PS50097"/>
    </source>
</evidence>
<dbReference type="Pfam" id="PF04825">
    <property type="entry name" value="Rad21_Rec8_N"/>
    <property type="match status" value="1"/>
</dbReference>
<dbReference type="InterPro" id="IPR000210">
    <property type="entry name" value="BTB/POZ_dom"/>
</dbReference>
<feature type="compositionally biased region" description="Basic and acidic residues" evidence="1">
    <location>
        <begin position="809"/>
        <end position="818"/>
    </location>
</feature>
<proteinExistence type="predicted"/>
<protein>
    <recommendedName>
        <fullName evidence="2">BTB domain-containing protein</fullName>
    </recommendedName>
</protein>
<dbReference type="InterPro" id="IPR006910">
    <property type="entry name" value="Rad21_Rec8_N"/>
</dbReference>
<accession>A0A8H5MDU5</accession>